<proteinExistence type="predicted"/>
<dbReference type="HOGENOM" id="CLU_021421_0_0_1"/>
<gene>
    <name evidence="2" type="ORF">PV05_03471</name>
</gene>
<protein>
    <submittedName>
        <fullName evidence="2">Uncharacterized protein</fullName>
    </submittedName>
</protein>
<evidence type="ECO:0000313" key="2">
    <source>
        <dbReference type="EMBL" id="KIW58983.1"/>
    </source>
</evidence>
<sequence>MEDPERSEVSLAIDYVDADAGMVDADADADPTPETGPTAVSSIPDLSAIDRGQLRRLPESEVRLIEQHGQLYSDIFRKLQLKPGKYFDFWNGVLRVLRSNHLDEIQRGTASVYKQFSNRLLRGYGTIVWVSQVDEWLIDAADLDEGEDRLTYRKPRATRPASDVSENDRFFTILQPLWVRMRNVLFTPRTQSTPRGRRRVGRPRNLSTVKDDEAEYQDLSDSQTPSSPPASSLDRARARSQQKITNLQARMAEVTPTDQKMTYAETERGLVDLIVALSKLRARSDPHIFESLWQEKIMRIDEVEDEVPEEDSTVTDNAVVAQGMIPINEPTTTSTSMSNEPFNSRGIPIKDPNSIIPPTLPSVMSIWISTAYMPSITLSDDGLPNHVHVFAPEAKAYHWVDAPVENLDMSRFIEGVNYRVTTPASKVLGYVLSYGWNDICRFISTGRFEAHEQTKHLGCSEHVQDQGKGKEKAAVDEGSKAKLKGPDVDFPAHQWRVIGVGWPDFQEDLLCAARLGVKVWRMKVCVVTLP</sequence>
<dbReference type="RefSeq" id="XP_013319567.1">
    <property type="nucleotide sequence ID" value="XM_013464113.1"/>
</dbReference>
<name>A0A0D2ETF8_9EURO</name>
<organism evidence="2 3">
    <name type="scientific">Exophiala xenobiotica</name>
    <dbReference type="NCBI Taxonomy" id="348802"/>
    <lineage>
        <taxon>Eukaryota</taxon>
        <taxon>Fungi</taxon>
        <taxon>Dikarya</taxon>
        <taxon>Ascomycota</taxon>
        <taxon>Pezizomycotina</taxon>
        <taxon>Eurotiomycetes</taxon>
        <taxon>Chaetothyriomycetidae</taxon>
        <taxon>Chaetothyriales</taxon>
        <taxon>Herpotrichiellaceae</taxon>
        <taxon>Exophiala</taxon>
    </lineage>
</organism>
<evidence type="ECO:0000256" key="1">
    <source>
        <dbReference type="SAM" id="MobiDB-lite"/>
    </source>
</evidence>
<keyword evidence="3" id="KW-1185">Reference proteome</keyword>
<reference evidence="2 3" key="1">
    <citation type="submission" date="2015-01" db="EMBL/GenBank/DDBJ databases">
        <title>The Genome Sequence of Exophiala xenobiotica CBS118157.</title>
        <authorList>
            <consortium name="The Broad Institute Genomics Platform"/>
            <person name="Cuomo C."/>
            <person name="de Hoog S."/>
            <person name="Gorbushina A."/>
            <person name="Stielow B."/>
            <person name="Teixiera M."/>
            <person name="Abouelleil A."/>
            <person name="Chapman S.B."/>
            <person name="Priest M."/>
            <person name="Young S.K."/>
            <person name="Wortman J."/>
            <person name="Nusbaum C."/>
            <person name="Birren B."/>
        </authorList>
    </citation>
    <scope>NUCLEOTIDE SEQUENCE [LARGE SCALE GENOMIC DNA]</scope>
    <source>
        <strain evidence="2 3">CBS 118157</strain>
    </source>
</reference>
<dbReference type="OrthoDB" id="4160615at2759"/>
<dbReference type="EMBL" id="KN847318">
    <property type="protein sequence ID" value="KIW58983.1"/>
    <property type="molecule type" value="Genomic_DNA"/>
</dbReference>
<evidence type="ECO:0000313" key="3">
    <source>
        <dbReference type="Proteomes" id="UP000054342"/>
    </source>
</evidence>
<accession>A0A0D2ETF8</accession>
<dbReference type="Proteomes" id="UP000054342">
    <property type="component" value="Unassembled WGS sequence"/>
</dbReference>
<feature type="region of interest" description="Disordered" evidence="1">
    <location>
        <begin position="189"/>
        <end position="240"/>
    </location>
</feature>
<dbReference type="AlphaFoldDB" id="A0A0D2ETF8"/>
<dbReference type="GeneID" id="25325379"/>